<organism evidence="2 3">
    <name type="scientific">Aegilops tauschii subsp. strangulata</name>
    <name type="common">Goatgrass</name>
    <dbReference type="NCBI Taxonomy" id="200361"/>
    <lineage>
        <taxon>Eukaryota</taxon>
        <taxon>Viridiplantae</taxon>
        <taxon>Streptophyta</taxon>
        <taxon>Embryophyta</taxon>
        <taxon>Tracheophyta</taxon>
        <taxon>Spermatophyta</taxon>
        <taxon>Magnoliopsida</taxon>
        <taxon>Liliopsida</taxon>
        <taxon>Poales</taxon>
        <taxon>Poaceae</taxon>
        <taxon>BOP clade</taxon>
        <taxon>Pooideae</taxon>
        <taxon>Triticodae</taxon>
        <taxon>Triticeae</taxon>
        <taxon>Triticinae</taxon>
        <taxon>Aegilops</taxon>
    </lineage>
</organism>
<keyword evidence="1" id="KW-0812">Transmembrane</keyword>
<dbReference type="Proteomes" id="UP000015105">
    <property type="component" value="Chromosome 2D"/>
</dbReference>
<evidence type="ECO:0000313" key="3">
    <source>
        <dbReference type="Proteomes" id="UP000015105"/>
    </source>
</evidence>
<keyword evidence="1" id="KW-1133">Transmembrane helix</keyword>
<reference evidence="2" key="5">
    <citation type="journal article" date="2021" name="G3 (Bethesda)">
        <title>Aegilops tauschii genome assembly Aet v5.0 features greater sequence contiguity and improved annotation.</title>
        <authorList>
            <person name="Wang L."/>
            <person name="Zhu T."/>
            <person name="Rodriguez J.C."/>
            <person name="Deal K.R."/>
            <person name="Dubcovsky J."/>
            <person name="McGuire P.E."/>
            <person name="Lux T."/>
            <person name="Spannagl M."/>
            <person name="Mayer K.F.X."/>
            <person name="Baldrich P."/>
            <person name="Meyers B.C."/>
            <person name="Huo N."/>
            <person name="Gu Y.Q."/>
            <person name="Zhou H."/>
            <person name="Devos K.M."/>
            <person name="Bennetzen J.L."/>
            <person name="Unver T."/>
            <person name="Budak H."/>
            <person name="Gulick P.J."/>
            <person name="Galiba G."/>
            <person name="Kalapos B."/>
            <person name="Nelson D.R."/>
            <person name="Li P."/>
            <person name="You F.M."/>
            <person name="Luo M.C."/>
            <person name="Dvorak J."/>
        </authorList>
    </citation>
    <scope>NUCLEOTIDE SEQUENCE [LARGE SCALE GENOMIC DNA]</scope>
    <source>
        <strain evidence="2">cv. AL8/78</strain>
    </source>
</reference>
<proteinExistence type="predicted"/>
<reference evidence="3" key="1">
    <citation type="journal article" date="2014" name="Science">
        <title>Ancient hybridizations among the ancestral genomes of bread wheat.</title>
        <authorList>
            <consortium name="International Wheat Genome Sequencing Consortium,"/>
            <person name="Marcussen T."/>
            <person name="Sandve S.R."/>
            <person name="Heier L."/>
            <person name="Spannagl M."/>
            <person name="Pfeifer M."/>
            <person name="Jakobsen K.S."/>
            <person name="Wulff B.B."/>
            <person name="Steuernagel B."/>
            <person name="Mayer K.F."/>
            <person name="Olsen O.A."/>
        </authorList>
    </citation>
    <scope>NUCLEOTIDE SEQUENCE [LARGE SCALE GENOMIC DNA]</scope>
    <source>
        <strain evidence="3">cv. AL8/78</strain>
    </source>
</reference>
<reference evidence="2" key="3">
    <citation type="journal article" date="2017" name="Nature">
        <title>Genome sequence of the progenitor of the wheat D genome Aegilops tauschii.</title>
        <authorList>
            <person name="Luo M.C."/>
            <person name="Gu Y.Q."/>
            <person name="Puiu D."/>
            <person name="Wang H."/>
            <person name="Twardziok S.O."/>
            <person name="Deal K.R."/>
            <person name="Huo N."/>
            <person name="Zhu T."/>
            <person name="Wang L."/>
            <person name="Wang Y."/>
            <person name="McGuire P.E."/>
            <person name="Liu S."/>
            <person name="Long H."/>
            <person name="Ramasamy R.K."/>
            <person name="Rodriguez J.C."/>
            <person name="Van S.L."/>
            <person name="Yuan L."/>
            <person name="Wang Z."/>
            <person name="Xia Z."/>
            <person name="Xiao L."/>
            <person name="Anderson O.D."/>
            <person name="Ouyang S."/>
            <person name="Liang Y."/>
            <person name="Zimin A.V."/>
            <person name="Pertea G."/>
            <person name="Qi P."/>
            <person name="Bennetzen J.L."/>
            <person name="Dai X."/>
            <person name="Dawson M.W."/>
            <person name="Muller H.G."/>
            <person name="Kugler K."/>
            <person name="Rivarola-Duarte L."/>
            <person name="Spannagl M."/>
            <person name="Mayer K.F.X."/>
            <person name="Lu F.H."/>
            <person name="Bevan M.W."/>
            <person name="Leroy P."/>
            <person name="Li P."/>
            <person name="You F.M."/>
            <person name="Sun Q."/>
            <person name="Liu Z."/>
            <person name="Lyons E."/>
            <person name="Wicker T."/>
            <person name="Salzberg S.L."/>
            <person name="Devos K.M."/>
            <person name="Dvorak J."/>
        </authorList>
    </citation>
    <scope>NUCLEOTIDE SEQUENCE [LARGE SCALE GENOMIC DNA]</scope>
    <source>
        <strain evidence="2">cv. AL8/78</strain>
    </source>
</reference>
<dbReference type="AlphaFoldDB" id="A0A453BLX8"/>
<evidence type="ECO:0000256" key="1">
    <source>
        <dbReference type="SAM" id="Phobius"/>
    </source>
</evidence>
<name>A0A453BLX8_AEGTS</name>
<feature type="transmembrane region" description="Helical" evidence="1">
    <location>
        <begin position="12"/>
        <end position="35"/>
    </location>
</feature>
<evidence type="ECO:0000313" key="2">
    <source>
        <dbReference type="EnsemblPlants" id="AET2Gv20558700.8"/>
    </source>
</evidence>
<protein>
    <submittedName>
        <fullName evidence="2">Uncharacterized protein</fullName>
    </submittedName>
</protein>
<dbReference type="EnsemblPlants" id="AET2Gv20558700.8">
    <property type="protein sequence ID" value="AET2Gv20558700.8"/>
    <property type="gene ID" value="AET2Gv20558700"/>
</dbReference>
<sequence length="86" mass="9931">GKSASARGLLTALLLYGNCIYNIMFIHRFICRFILEPRSLMVNEQEKKLNDSETAISSMQVCLRMTLVLLCRNLKGKMDPHSHWFL</sequence>
<accession>A0A453BLX8</accession>
<reference evidence="3" key="2">
    <citation type="journal article" date="2017" name="Nat. Plants">
        <title>The Aegilops tauschii genome reveals multiple impacts of transposons.</title>
        <authorList>
            <person name="Zhao G."/>
            <person name="Zou C."/>
            <person name="Li K."/>
            <person name="Wang K."/>
            <person name="Li T."/>
            <person name="Gao L."/>
            <person name="Zhang X."/>
            <person name="Wang H."/>
            <person name="Yang Z."/>
            <person name="Liu X."/>
            <person name="Jiang W."/>
            <person name="Mao L."/>
            <person name="Kong X."/>
            <person name="Jiao Y."/>
            <person name="Jia J."/>
        </authorList>
    </citation>
    <scope>NUCLEOTIDE SEQUENCE [LARGE SCALE GENOMIC DNA]</scope>
    <source>
        <strain evidence="3">cv. AL8/78</strain>
    </source>
</reference>
<dbReference type="Gramene" id="AET2Gv20558700.8">
    <property type="protein sequence ID" value="AET2Gv20558700.8"/>
    <property type="gene ID" value="AET2Gv20558700"/>
</dbReference>
<keyword evidence="1" id="KW-0472">Membrane</keyword>
<keyword evidence="3" id="KW-1185">Reference proteome</keyword>
<reference evidence="2" key="4">
    <citation type="submission" date="2019-03" db="UniProtKB">
        <authorList>
            <consortium name="EnsemblPlants"/>
        </authorList>
    </citation>
    <scope>IDENTIFICATION</scope>
</reference>